<dbReference type="AlphaFoldDB" id="A0ABD3PMR9"/>
<dbReference type="Proteomes" id="UP001530400">
    <property type="component" value="Unassembled WGS sequence"/>
</dbReference>
<evidence type="ECO:0000256" key="1">
    <source>
        <dbReference type="SAM" id="MobiDB-lite"/>
    </source>
</evidence>
<name>A0ABD3PMR9_9STRA</name>
<dbReference type="InterPro" id="IPR005114">
    <property type="entry name" value="Helicase_assoc"/>
</dbReference>
<protein>
    <recommendedName>
        <fullName evidence="2">Helicase-associated domain-containing protein</fullName>
    </recommendedName>
</protein>
<dbReference type="Gene3D" id="6.10.140.530">
    <property type="match status" value="4"/>
</dbReference>
<evidence type="ECO:0000313" key="4">
    <source>
        <dbReference type="Proteomes" id="UP001530400"/>
    </source>
</evidence>
<dbReference type="PANTHER" id="PTHR33418">
    <property type="entry name" value="HELICASE-ASSOCIATED"/>
    <property type="match status" value="1"/>
</dbReference>
<proteinExistence type="predicted"/>
<feature type="domain" description="Helicase-associated" evidence="2">
    <location>
        <begin position="325"/>
        <end position="381"/>
    </location>
</feature>
<accession>A0ABD3PMR9</accession>
<feature type="domain" description="Helicase-associated" evidence="2">
    <location>
        <begin position="468"/>
        <end position="531"/>
    </location>
</feature>
<feature type="domain" description="Helicase-associated" evidence="2">
    <location>
        <begin position="394"/>
        <end position="458"/>
    </location>
</feature>
<keyword evidence="4" id="KW-1185">Reference proteome</keyword>
<dbReference type="PANTHER" id="PTHR33418:SF1">
    <property type="entry name" value="HELICASE-ASSOCIATED DOMAIN-CONTAINING PROTEIN"/>
    <property type="match status" value="1"/>
</dbReference>
<gene>
    <name evidence="3" type="ORF">ACHAWO_004620</name>
</gene>
<feature type="region of interest" description="Disordered" evidence="1">
    <location>
        <begin position="1"/>
        <end position="42"/>
    </location>
</feature>
<organism evidence="3 4">
    <name type="scientific">Cyclotella atomus</name>
    <dbReference type="NCBI Taxonomy" id="382360"/>
    <lineage>
        <taxon>Eukaryota</taxon>
        <taxon>Sar</taxon>
        <taxon>Stramenopiles</taxon>
        <taxon>Ochrophyta</taxon>
        <taxon>Bacillariophyta</taxon>
        <taxon>Coscinodiscophyceae</taxon>
        <taxon>Thalassiosirophycidae</taxon>
        <taxon>Stephanodiscales</taxon>
        <taxon>Stephanodiscaceae</taxon>
        <taxon>Cyclotella</taxon>
    </lineage>
</organism>
<evidence type="ECO:0000313" key="3">
    <source>
        <dbReference type="EMBL" id="KAL3789063.1"/>
    </source>
</evidence>
<evidence type="ECO:0000259" key="2">
    <source>
        <dbReference type="Pfam" id="PF03457"/>
    </source>
</evidence>
<dbReference type="EMBL" id="JALLPJ020000539">
    <property type="protein sequence ID" value="KAL3789063.1"/>
    <property type="molecule type" value="Genomic_DNA"/>
</dbReference>
<feature type="domain" description="Helicase-associated" evidence="2">
    <location>
        <begin position="259"/>
        <end position="320"/>
    </location>
</feature>
<dbReference type="Pfam" id="PF03457">
    <property type="entry name" value="HA"/>
    <property type="match status" value="4"/>
</dbReference>
<feature type="compositionally biased region" description="Low complexity" evidence="1">
    <location>
        <begin position="27"/>
        <end position="42"/>
    </location>
</feature>
<reference evidence="3 4" key="1">
    <citation type="submission" date="2024-10" db="EMBL/GenBank/DDBJ databases">
        <title>Updated reference genomes for cyclostephanoid diatoms.</title>
        <authorList>
            <person name="Roberts W.R."/>
            <person name="Alverson A.J."/>
        </authorList>
    </citation>
    <scope>NUCLEOTIDE SEQUENCE [LARGE SCALE GENOMIC DNA]</scope>
    <source>
        <strain evidence="3 4">AJA010-31</strain>
    </source>
</reference>
<sequence length="542" mass="63366">MNPNEMEGNGGGHHPHGHHGPPDPHGHPQYYDPQQPYPNYGSYPNYPYAYYHHHEGAPPPPHHQYHDGYYPHPYHYDPNYGMEPPPHGVKADPDQYYQGHPHHMQENYRMDDDHERQVQMQEAMPPREKILEPRTEHVAEQQPIDTQDEVVKEMQVDTIVEAVHVPARDDTDEPDELVKEEAHADQQHEVHDQAEAQEATVNGVTQDLPQGKVFPFEDVLKELHSFKSQYGHASIPVTHPAFARIMGVLMDNDIEKETDNEWERQFNVLKEYKDKYGDCDIPYTDPTMGKWMELHRKLKADGVSDPLTLSRLAKLDEIGFEWDLTAWDKRLQELTEYTNEHNHTDVPITHPGGLGVWVINQKFNLHDMPKERIAALDALGFIWNHNRKRRSNKMWDERFAELVEYVEKHKTANVPTTAGHSKLSKWVGKQREEYKKFVNKQSSQLDRIRIEKLQNIGFQWSLQTWTNVPWEERFEALKKFKEDHGHLKIPRSHPYFGNWPNWQRTQYKLYLSGKNAKITDDRIKKLVEIGFLKPPPAGKGSS</sequence>
<comment type="caution">
    <text evidence="3">The sequence shown here is derived from an EMBL/GenBank/DDBJ whole genome shotgun (WGS) entry which is preliminary data.</text>
</comment>